<feature type="compositionally biased region" description="Polar residues" evidence="1">
    <location>
        <begin position="83"/>
        <end position="97"/>
    </location>
</feature>
<accession>A0AAD8D0P2</accession>
<feature type="compositionally biased region" description="Low complexity" evidence="1">
    <location>
        <begin position="132"/>
        <end position="147"/>
    </location>
</feature>
<feature type="region of interest" description="Disordered" evidence="1">
    <location>
        <begin position="70"/>
        <end position="167"/>
    </location>
</feature>
<evidence type="ECO:0000313" key="3">
    <source>
        <dbReference type="Proteomes" id="UP001230051"/>
    </source>
</evidence>
<dbReference type="EMBL" id="JAGXEW010000020">
    <property type="protein sequence ID" value="KAK1160400.1"/>
    <property type="molecule type" value="Genomic_DNA"/>
</dbReference>
<evidence type="ECO:0000313" key="2">
    <source>
        <dbReference type="EMBL" id="KAK1160400.1"/>
    </source>
</evidence>
<keyword evidence="3" id="KW-1185">Reference proteome</keyword>
<sequence>MENIKAEDDQLPCTGTCAEDESTLDIQEGFKVEVSPIEEVGSELQYPCIKQEEPAVKEEVLEVQVAEIKEEVSPLDHGELSQDGRQTSSTSTTNPIQQRRGDEYPTHLCHTDSPKREEQREDEATSQQDNCVRPAQSSPAQSPSVRQSPKRELVTAPRSRRRRRIMEENSDALQPFLRLQQSGFNMLQRELRMLGRNLNSRVGRLEHRVGGMEQSLFRINNNLSRLADAAERYLSRAPTSDAAV</sequence>
<dbReference type="Proteomes" id="UP001230051">
    <property type="component" value="Unassembled WGS sequence"/>
</dbReference>
<protein>
    <submittedName>
        <fullName evidence="2">Uncharacterized protein</fullName>
    </submittedName>
</protein>
<name>A0AAD8D0P2_ACIOX</name>
<organism evidence="2 3">
    <name type="scientific">Acipenser oxyrinchus oxyrinchus</name>
    <dbReference type="NCBI Taxonomy" id="40147"/>
    <lineage>
        <taxon>Eukaryota</taxon>
        <taxon>Metazoa</taxon>
        <taxon>Chordata</taxon>
        <taxon>Craniata</taxon>
        <taxon>Vertebrata</taxon>
        <taxon>Euteleostomi</taxon>
        <taxon>Actinopterygii</taxon>
        <taxon>Chondrostei</taxon>
        <taxon>Acipenseriformes</taxon>
        <taxon>Acipenseridae</taxon>
        <taxon>Acipenser</taxon>
    </lineage>
</organism>
<proteinExistence type="predicted"/>
<gene>
    <name evidence="2" type="ORF">AOXY_G20586</name>
</gene>
<feature type="compositionally biased region" description="Basic and acidic residues" evidence="1">
    <location>
        <begin position="99"/>
        <end position="123"/>
    </location>
</feature>
<reference evidence="2" key="1">
    <citation type="submission" date="2022-02" db="EMBL/GenBank/DDBJ databases">
        <title>Atlantic sturgeon de novo genome assembly.</title>
        <authorList>
            <person name="Stock M."/>
            <person name="Klopp C."/>
            <person name="Guiguen Y."/>
            <person name="Cabau C."/>
            <person name="Parinello H."/>
            <person name="Santidrian Yebra-Pimentel E."/>
            <person name="Kuhl H."/>
            <person name="Dirks R.P."/>
            <person name="Guessner J."/>
            <person name="Wuertz S."/>
            <person name="Du K."/>
            <person name="Schartl M."/>
        </authorList>
    </citation>
    <scope>NUCLEOTIDE SEQUENCE</scope>
    <source>
        <strain evidence="2">STURGEONOMICS-FGT-2020</strain>
        <tissue evidence="2">Whole blood</tissue>
    </source>
</reference>
<comment type="caution">
    <text evidence="2">The sequence shown here is derived from an EMBL/GenBank/DDBJ whole genome shotgun (WGS) entry which is preliminary data.</text>
</comment>
<evidence type="ECO:0000256" key="1">
    <source>
        <dbReference type="SAM" id="MobiDB-lite"/>
    </source>
</evidence>
<feature type="compositionally biased region" description="Basic and acidic residues" evidence="1">
    <location>
        <begin position="70"/>
        <end position="82"/>
    </location>
</feature>
<dbReference type="AlphaFoldDB" id="A0AAD8D0P2"/>